<gene>
    <name evidence="2" type="ORF">X943_003468</name>
</gene>
<name>A0AAD9GFR6_BABDI</name>
<comment type="caution">
    <text evidence="2">The sequence shown here is derived from an EMBL/GenBank/DDBJ whole genome shotgun (WGS) entry which is preliminary data.</text>
</comment>
<dbReference type="EMBL" id="JAHBMH010000033">
    <property type="protein sequence ID" value="KAK1937634.1"/>
    <property type="molecule type" value="Genomic_DNA"/>
</dbReference>
<keyword evidence="3" id="KW-1185">Reference proteome</keyword>
<reference evidence="2" key="1">
    <citation type="journal article" date="2014" name="Nucleic Acids Res.">
        <title>The evolutionary dynamics of variant antigen genes in Babesia reveal a history of genomic innovation underlying host-parasite interaction.</title>
        <authorList>
            <person name="Jackson A.P."/>
            <person name="Otto T.D."/>
            <person name="Darby A."/>
            <person name="Ramaprasad A."/>
            <person name="Xia D."/>
            <person name="Echaide I.E."/>
            <person name="Farber M."/>
            <person name="Gahlot S."/>
            <person name="Gamble J."/>
            <person name="Gupta D."/>
            <person name="Gupta Y."/>
            <person name="Jackson L."/>
            <person name="Malandrin L."/>
            <person name="Malas T.B."/>
            <person name="Moussa E."/>
            <person name="Nair M."/>
            <person name="Reid A.J."/>
            <person name="Sanders M."/>
            <person name="Sharma J."/>
            <person name="Tracey A."/>
            <person name="Quail M.A."/>
            <person name="Weir W."/>
            <person name="Wastling J.M."/>
            <person name="Hall N."/>
            <person name="Willadsen P."/>
            <person name="Lingelbach K."/>
            <person name="Shiels B."/>
            <person name="Tait A."/>
            <person name="Berriman M."/>
            <person name="Allred D.R."/>
            <person name="Pain A."/>
        </authorList>
    </citation>
    <scope>NUCLEOTIDE SEQUENCE</scope>
    <source>
        <strain evidence="2">1802A</strain>
    </source>
</reference>
<dbReference type="Proteomes" id="UP001195914">
    <property type="component" value="Unassembled WGS sequence"/>
</dbReference>
<reference evidence="2" key="2">
    <citation type="submission" date="2021-05" db="EMBL/GenBank/DDBJ databases">
        <authorList>
            <person name="Pain A."/>
        </authorList>
    </citation>
    <scope>NUCLEOTIDE SEQUENCE</scope>
    <source>
        <strain evidence="2">1802A</strain>
    </source>
</reference>
<evidence type="ECO:0000313" key="2">
    <source>
        <dbReference type="EMBL" id="KAK1937634.1"/>
    </source>
</evidence>
<evidence type="ECO:0000256" key="1">
    <source>
        <dbReference type="SAM" id="SignalP"/>
    </source>
</evidence>
<organism evidence="2 3">
    <name type="scientific">Babesia divergens</name>
    <dbReference type="NCBI Taxonomy" id="32595"/>
    <lineage>
        <taxon>Eukaryota</taxon>
        <taxon>Sar</taxon>
        <taxon>Alveolata</taxon>
        <taxon>Apicomplexa</taxon>
        <taxon>Aconoidasida</taxon>
        <taxon>Piroplasmida</taxon>
        <taxon>Babesiidae</taxon>
        <taxon>Babesia</taxon>
    </lineage>
</organism>
<dbReference type="AlphaFoldDB" id="A0AAD9GFR6"/>
<proteinExistence type="predicted"/>
<keyword evidence="1" id="KW-0732">Signal</keyword>
<accession>A0AAD9GFR6</accession>
<sequence length="715" mass="79997">MVSFRRRDISLLFVALFAQCVKFGAAGSADEMFQHQLRITNIPEELVIDVLNVTTEDFMKGLKKTNVDGSTFIYTIDDTGPMSSTMWLIIGNQRLYIMPQAHKVTVKITNYRLTSEILVKYTIGGSVYEQAFDEQLYSCLSQMFWTRVFTPRSYFADETAAVNDPTAWFEMMTESLRLQTAVTTEEPEDFDTPALDVELSNHANTAEIAESYDNRRLHGSAALCASFPNTNSRWNGVFLHGVKIPIPRVAERFSTCYVQTDAHTTNLVVVSYIDSAWLESFYRVVNVGTPNIKLEPLVGSDFFDDFDELPSNMDPVVKRRTGQMYTLDTATFDKNDEDSPIVMHQEDGSTFFSYRHDVESEDDRQFYLDSVKFGGASYTLPQDHTFVLMAMSRPYVSTHFVTLITRSGFLYTIRKWFGSSFDEMKALTLDASQHVLQSLSDVTRFLKQHAVPGNLEMMHERNAGDGDVICLVAALPSHNIGNQSPCKSLDKLMYTEVVSKTVELTVLRYKANAPPGCIILGDAIIEIGGRESESTIYFGHAPLSPMSVVVASSDGGVRAAKETGVGTLSFQEMHDSMLTQPATSKSVDIDVNNIALSESDGVMWHYRPLENLWTIIPKKHPHYTIGNVTFHNCRIVAPPNKGYSFVVASGQQSPNSVVVFYSTRENPKFALKLTRVSISAKSACSLEVVEYTPQTFASANARKTGFDTLFSKKRV</sequence>
<feature type="signal peptide" evidence="1">
    <location>
        <begin position="1"/>
        <end position="26"/>
    </location>
</feature>
<feature type="chain" id="PRO_5042093717" evidence="1">
    <location>
        <begin position="27"/>
        <end position="715"/>
    </location>
</feature>
<protein>
    <submittedName>
        <fullName evidence="2">Uncharacterized protein</fullName>
    </submittedName>
</protein>
<evidence type="ECO:0000313" key="3">
    <source>
        <dbReference type="Proteomes" id="UP001195914"/>
    </source>
</evidence>